<evidence type="ECO:0000259" key="3">
    <source>
        <dbReference type="Pfam" id="PF07687"/>
    </source>
</evidence>
<gene>
    <name evidence="4" type="ORF">AVDCRST_MAG33-2129</name>
</gene>
<dbReference type="GO" id="GO:0050118">
    <property type="term" value="F:N-acetyldiaminopimelate deacetylase activity"/>
    <property type="evidence" value="ECO:0007669"/>
    <property type="project" value="UniProtKB-ARBA"/>
</dbReference>
<protein>
    <submittedName>
        <fullName evidence="4">Peptidase M20D, amidohydrolase</fullName>
    </submittedName>
</protein>
<comment type="cofactor">
    <cofactor evidence="2">
        <name>Mn(2+)</name>
        <dbReference type="ChEBI" id="CHEBI:29035"/>
    </cofactor>
    <text evidence="2">The Mn(2+) ion enhances activity.</text>
</comment>
<proteinExistence type="predicted"/>
<name>A0A6J4V4L9_9BACT</name>
<dbReference type="InterPro" id="IPR036264">
    <property type="entry name" value="Bact_exopeptidase_dim_dom"/>
</dbReference>
<feature type="binding site" evidence="2">
    <location>
        <position position="113"/>
    </location>
    <ligand>
        <name>Mn(2+)</name>
        <dbReference type="ChEBI" id="CHEBI:29035"/>
        <label>2</label>
    </ligand>
</feature>
<dbReference type="Gene3D" id="3.30.70.360">
    <property type="match status" value="1"/>
</dbReference>
<dbReference type="Pfam" id="PF07687">
    <property type="entry name" value="M20_dimer"/>
    <property type="match status" value="1"/>
</dbReference>
<feature type="binding site" evidence="2">
    <location>
        <position position="147"/>
    </location>
    <ligand>
        <name>Mn(2+)</name>
        <dbReference type="ChEBI" id="CHEBI:29035"/>
        <label>2</label>
    </ligand>
</feature>
<feature type="binding site" evidence="2">
    <location>
        <position position="111"/>
    </location>
    <ligand>
        <name>Mn(2+)</name>
        <dbReference type="ChEBI" id="CHEBI:29035"/>
        <label>2</label>
    </ligand>
</feature>
<keyword evidence="2" id="KW-0464">Manganese</keyword>
<dbReference type="InterPro" id="IPR017439">
    <property type="entry name" value="Amidohydrolase"/>
</dbReference>
<dbReference type="GO" id="GO:0019877">
    <property type="term" value="P:diaminopimelate biosynthetic process"/>
    <property type="evidence" value="ECO:0007669"/>
    <property type="project" value="UniProtKB-ARBA"/>
</dbReference>
<evidence type="ECO:0000313" key="4">
    <source>
        <dbReference type="EMBL" id="CAA9566670.1"/>
    </source>
</evidence>
<reference evidence="4" key="1">
    <citation type="submission" date="2020-02" db="EMBL/GenBank/DDBJ databases">
        <authorList>
            <person name="Meier V. D."/>
        </authorList>
    </citation>
    <scope>NUCLEOTIDE SEQUENCE</scope>
    <source>
        <strain evidence="4">AVDCRST_MAG33</strain>
    </source>
</reference>
<feature type="binding site" evidence="2">
    <location>
        <position position="373"/>
    </location>
    <ligand>
        <name>Mn(2+)</name>
        <dbReference type="ChEBI" id="CHEBI:29035"/>
        <label>2</label>
    </ligand>
</feature>
<dbReference type="InterPro" id="IPR002933">
    <property type="entry name" value="Peptidase_M20"/>
</dbReference>
<feature type="binding site" evidence="2">
    <location>
        <position position="174"/>
    </location>
    <ligand>
        <name>Mn(2+)</name>
        <dbReference type="ChEBI" id="CHEBI:29035"/>
        <label>2</label>
    </ligand>
</feature>
<dbReference type="PIRSF" id="PIRSF005962">
    <property type="entry name" value="Pept_M20D_amidohydro"/>
    <property type="match status" value="1"/>
</dbReference>
<dbReference type="PANTHER" id="PTHR11014:SF63">
    <property type="entry name" value="METALLOPEPTIDASE, PUTATIVE (AFU_ORTHOLOGUE AFUA_6G09600)-RELATED"/>
    <property type="match status" value="1"/>
</dbReference>
<dbReference type="EMBL" id="CADCWK010000233">
    <property type="protein sequence ID" value="CAA9566670.1"/>
    <property type="molecule type" value="Genomic_DNA"/>
</dbReference>
<evidence type="ECO:0000256" key="2">
    <source>
        <dbReference type="PIRSR" id="PIRSR005962-1"/>
    </source>
</evidence>
<dbReference type="PANTHER" id="PTHR11014">
    <property type="entry name" value="PEPTIDASE M20 FAMILY MEMBER"/>
    <property type="match status" value="1"/>
</dbReference>
<dbReference type="AlphaFoldDB" id="A0A6J4V4L9"/>
<dbReference type="InterPro" id="IPR011650">
    <property type="entry name" value="Peptidase_M20_dimer"/>
</dbReference>
<organism evidence="4">
    <name type="scientific">uncultured Thermomicrobiales bacterium</name>
    <dbReference type="NCBI Taxonomy" id="1645740"/>
    <lineage>
        <taxon>Bacteria</taxon>
        <taxon>Pseudomonadati</taxon>
        <taxon>Thermomicrobiota</taxon>
        <taxon>Thermomicrobia</taxon>
        <taxon>Thermomicrobiales</taxon>
        <taxon>environmental samples</taxon>
    </lineage>
</organism>
<evidence type="ECO:0000256" key="1">
    <source>
        <dbReference type="ARBA" id="ARBA00022801"/>
    </source>
</evidence>
<dbReference type="SUPFAM" id="SSF53187">
    <property type="entry name" value="Zn-dependent exopeptidases"/>
    <property type="match status" value="1"/>
</dbReference>
<sequence length="408" mass="43683">MVAASQTLHDAIDEILPGLVADRRHLHEHPELGMQEYETARFVAGRLQQLGLEDIRTGIANTGVTALIRGTGTGPNADRTLMLRADMDALPITEENEVEYRSQTPGVMHACGHDAHTSMLLATARLLMERRAEFAGTVKVLFQPAEEAQPGGAKPMIEAGVLEDPRVDASFGLHMAQDLELGRITARPGASSANSDRFYITVQGKGGHGAAPHTTIDPIVVASQIVLAIQTLVSRETDPLGSAVVTVGAFNAGSAPNVIPDTAELVGSMRTFDTDFRDHLAERLDTLVTKIATAMGATGTLRFVRGYPSVVNDEGMFEIVRAAASEVVGPDNFVIKPASMGGEDMSYFLQQVPGCFFHVGSKNAGRGLVWGHHHPKFDIDEASLGIGVEVMVTSVLRYFATENPPVRA</sequence>
<dbReference type="SUPFAM" id="SSF55031">
    <property type="entry name" value="Bacterial exopeptidase dimerisation domain"/>
    <property type="match status" value="1"/>
</dbReference>
<dbReference type="Pfam" id="PF01546">
    <property type="entry name" value="Peptidase_M20"/>
    <property type="match status" value="1"/>
</dbReference>
<feature type="domain" description="Peptidase M20 dimerisation" evidence="3">
    <location>
        <begin position="194"/>
        <end position="291"/>
    </location>
</feature>
<keyword evidence="2" id="KW-0479">Metal-binding</keyword>
<dbReference type="GO" id="GO:0046872">
    <property type="term" value="F:metal ion binding"/>
    <property type="evidence" value="ECO:0007669"/>
    <property type="project" value="UniProtKB-KW"/>
</dbReference>
<dbReference type="FunFam" id="3.30.70.360:FF:000001">
    <property type="entry name" value="N-acetyldiaminopimelate deacetylase"/>
    <property type="match status" value="1"/>
</dbReference>
<dbReference type="NCBIfam" id="TIGR01891">
    <property type="entry name" value="amidohydrolases"/>
    <property type="match status" value="1"/>
</dbReference>
<dbReference type="Gene3D" id="3.40.630.10">
    <property type="entry name" value="Zn peptidases"/>
    <property type="match status" value="1"/>
</dbReference>
<accession>A0A6J4V4L9</accession>
<keyword evidence="1 4" id="KW-0378">Hydrolase</keyword>